<evidence type="ECO:0000313" key="3">
    <source>
        <dbReference type="Proteomes" id="UP000054282"/>
    </source>
</evidence>
<dbReference type="EMBL" id="GG702817">
    <property type="protein sequence ID" value="KOB89635.1"/>
    <property type="molecule type" value="Genomic_DNA"/>
</dbReference>
<reference evidence="3" key="2">
    <citation type="submission" date="2006-09" db="EMBL/GenBank/DDBJ databases">
        <title>The genome sequence of Plasmodium falciparum Dd2.</title>
        <authorList>
            <consortium name="The Broad Institute Genome Sequencing Platform"/>
            <person name="Birren B."/>
            <person name="Lander E."/>
            <person name="Galagan J."/>
            <person name="Nusbaum C."/>
            <person name="Devon K."/>
            <person name="Henn M."/>
            <person name="Jaffe D."/>
            <person name="Butler J."/>
            <person name="Alvarez P."/>
            <person name="Gnerre S."/>
            <person name="Grabherr M."/>
            <person name="Kleber M."/>
            <person name="Mauceli E."/>
            <person name="Brockman W."/>
            <person name="MacCallum I.A."/>
            <person name="Rounsley S."/>
            <person name="Young S."/>
            <person name="LaButti K."/>
            <person name="Pushparaj V."/>
            <person name="DeCaprio D."/>
            <person name="Crawford M."/>
            <person name="Koehrsen M."/>
            <person name="Engels R."/>
            <person name="Montgomery P."/>
            <person name="Pearson M."/>
            <person name="Howarth C."/>
            <person name="Larson L."/>
            <person name="Luoma S."/>
            <person name="White J."/>
            <person name="Kodira C."/>
            <person name="Zeng Q."/>
            <person name="O'Leary S."/>
            <person name="Yandava C."/>
            <person name="Alvarado L."/>
            <person name="Wirth D."/>
            <person name="Volkman S."/>
            <person name="Hartl D."/>
        </authorList>
    </citation>
    <scope>NUCLEOTIDE SEQUENCE [LARGE SCALE GENOMIC DNA]</scope>
</reference>
<protein>
    <submittedName>
        <fullName evidence="2">Uncharacterized protein</fullName>
    </submittedName>
</protein>
<organism evidence="2 3">
    <name type="scientific">Plasmodium falciparum (isolate Dd2)</name>
    <dbReference type="NCBI Taxonomy" id="57267"/>
    <lineage>
        <taxon>Eukaryota</taxon>
        <taxon>Sar</taxon>
        <taxon>Alveolata</taxon>
        <taxon>Apicomplexa</taxon>
        <taxon>Aconoidasida</taxon>
        <taxon>Haemosporida</taxon>
        <taxon>Plasmodiidae</taxon>
        <taxon>Plasmodium</taxon>
        <taxon>Plasmodium (Laverania)</taxon>
    </lineage>
</organism>
<dbReference type="KEGG" id="pfd:PFDG_05184"/>
<evidence type="ECO:0000256" key="1">
    <source>
        <dbReference type="SAM" id="MobiDB-lite"/>
    </source>
</evidence>
<reference evidence="3" key="1">
    <citation type="submission" date="2006-09" db="EMBL/GenBank/DDBJ databases">
        <title>Annotation of Plasmodium falciparum Dd2.</title>
        <authorList>
            <consortium name="The Broad Institute Genome Sequencing Platform"/>
            <person name="Volkman S.K."/>
            <person name="Neafsey D.E."/>
            <person name="Dash A.P."/>
            <person name="Chitnis C.E."/>
            <person name="Hartl D.L."/>
            <person name="Young S.K."/>
            <person name="Zeng Q."/>
            <person name="Koehrsen M."/>
            <person name="Alvarado L."/>
            <person name="Berlin A."/>
            <person name="Borenstein D."/>
            <person name="Chapman S.B."/>
            <person name="Chen Z."/>
            <person name="Engels R."/>
            <person name="Freedman E."/>
            <person name="Gellesch M."/>
            <person name="Goldberg J."/>
            <person name="Griggs A."/>
            <person name="Gujja S."/>
            <person name="Heilman E.R."/>
            <person name="Heiman D.I."/>
            <person name="Howarth C."/>
            <person name="Jen D."/>
            <person name="Larson L."/>
            <person name="Mehta T."/>
            <person name="Neiman D."/>
            <person name="Park D."/>
            <person name="Pearson M."/>
            <person name="Roberts A."/>
            <person name="Saif S."/>
            <person name="Shea T."/>
            <person name="Shenoy N."/>
            <person name="Sisk P."/>
            <person name="Stolte C."/>
            <person name="Sykes S."/>
            <person name="Walk T."/>
            <person name="White J."/>
            <person name="Yandava C."/>
            <person name="Haas B."/>
            <person name="Henn M.R."/>
            <person name="Nusbaum C."/>
            <person name="Birren B."/>
        </authorList>
    </citation>
    <scope>NUCLEOTIDE SEQUENCE [LARGE SCALE GENOMIC DNA]</scope>
</reference>
<dbReference type="Proteomes" id="UP000054282">
    <property type="component" value="Unassembled WGS sequence"/>
</dbReference>
<sequence>MKVFPIMTMILCMRRRKNNNNKHRNKQNKTYQKLHRRVTLKEKIARNSEKER</sequence>
<evidence type="ECO:0000313" key="2">
    <source>
        <dbReference type="EMBL" id="KOB89635.1"/>
    </source>
</evidence>
<proteinExistence type="predicted"/>
<feature type="region of interest" description="Disordered" evidence="1">
    <location>
        <begin position="16"/>
        <end position="35"/>
    </location>
</feature>
<gene>
    <name evidence="2" type="ORF">PFDG_05184</name>
</gene>
<accession>A0A0L7MAK2</accession>
<name>A0A0L7MAK2_PLAF4</name>
<dbReference type="AlphaFoldDB" id="A0A0L7MAK2"/>